<sequence length="129" mass="13773">MTRPLQSDAPAKQGDRMGTHSASCWSFGPRHYECALNEIERLAALQAAPADPVAGVGEAVAAIIRDECFEVRDGELAGSNKAAARIKELSGRPAPTVEEVDSELASLMLGETDRHETAARIIELFQGKA</sequence>
<dbReference type="EMBL" id="LR796660">
    <property type="protein sequence ID" value="CAB4157336.1"/>
    <property type="molecule type" value="Genomic_DNA"/>
</dbReference>
<protein>
    <submittedName>
        <fullName evidence="2">Uncharacterized protein</fullName>
    </submittedName>
</protein>
<evidence type="ECO:0000313" key="2">
    <source>
        <dbReference type="EMBL" id="CAB4157336.1"/>
    </source>
</evidence>
<proteinExistence type="predicted"/>
<name>A0A6J5NHU9_9CAUD</name>
<reference evidence="2" key="1">
    <citation type="submission" date="2020-04" db="EMBL/GenBank/DDBJ databases">
        <authorList>
            <person name="Chiriac C."/>
            <person name="Salcher M."/>
            <person name="Ghai R."/>
            <person name="Kavagutti S V."/>
        </authorList>
    </citation>
    <scope>NUCLEOTIDE SEQUENCE</scope>
</reference>
<accession>A0A6J5NHU9</accession>
<evidence type="ECO:0000256" key="1">
    <source>
        <dbReference type="SAM" id="MobiDB-lite"/>
    </source>
</evidence>
<gene>
    <name evidence="2" type="ORF">UFOVP679_16</name>
</gene>
<organism evidence="2">
    <name type="scientific">uncultured Caudovirales phage</name>
    <dbReference type="NCBI Taxonomy" id="2100421"/>
    <lineage>
        <taxon>Viruses</taxon>
        <taxon>Duplodnaviria</taxon>
        <taxon>Heunggongvirae</taxon>
        <taxon>Uroviricota</taxon>
        <taxon>Caudoviricetes</taxon>
        <taxon>Peduoviridae</taxon>
        <taxon>Maltschvirus</taxon>
        <taxon>Maltschvirus maltsch</taxon>
    </lineage>
</organism>
<feature type="region of interest" description="Disordered" evidence="1">
    <location>
        <begin position="1"/>
        <end position="23"/>
    </location>
</feature>